<feature type="transmembrane region" description="Helical" evidence="14">
    <location>
        <begin position="71"/>
        <end position="95"/>
    </location>
</feature>
<dbReference type="PROSITE" id="PS50109">
    <property type="entry name" value="HIS_KIN"/>
    <property type="match status" value="1"/>
</dbReference>
<sequence length="982" mass="109744">MLMNFSTGFLAIISIVYLLALLGVAWFSERSPLMGKLASHPFIYILSLGIYSSALTFYGLIGLAMHYGYGYLAVGLGFTATFLLVPVLLFPILKLTQNYQLSSLADLFSFRFRSRWAGILTCLFMLVGMLPLIAFQIKLLAGSVVVLTQQPMSHSWSFVFCVFLMLFSILFGTRHLSAREKRVGLLMAVVFESVVKLLVFVLIAGYVVYSIFGGFSGLNHWLVENKHVLDTLRSSIEAGPWRALLLSFFAAAVVMPHMFHMTFAENVTPRSLMFASWGAPLYLLIIALCVPFILWGGVVLNLSMQPDYYVLGIGLQSNSLWLSIIAYLGGLAAGSGLIIVSTIALSGMLLNHLILPIYKPPADHDIYRWLKLVRRTLTVIIILLGYIFYLLTYQGYSNNDTGLAAFIAMLQFLPGVLVLLYWTQGNKKGFIAGLLTGMFCWGLLVLLPLISPSTTITVPFLFTIKLPDQDDWHFATVISLTANTSVLLLVSLITKRSDDEKRAASLCAVNATQYIQRKEATLSSPREFIRELEIPLGYKMARKEVKRALSDLGFSIDERRAYALRRLREQIEVNLSGLLGPHVAHQMVYEFLSYQSAPVIAMNEDIYFMENHLESYETRLTGLAAELDSLRRYHRLTLQILPIGVCSFSKGRDVLLWNRAMEQITGVTADNTVGVNLDFIEGAWQVLLLSCIESEEGHIYKQSIDIDGHTRWYNLHKAMIGDSILINRGGTVILVEDITETYLLESQLIHSERLASIGRLAAGVAHEIGNPVTGIACLAQILREEWLEHDEIAEMSEQIIEQTKRISRIVHSLVNFSHAGEDTQLNAPISLRSIAQETINLLVLNKDEKYVSFQNFCDERHQVLGNAQRLTQVLINLLDNARDASEEGGVISIITRELSGFIEILIEDEGEGIPDEIKEQIFEPFFTTKEPGVGTGLGLSLVYSIIEDHHGKVSVKSPLDLSTQRGTCFSIILPKYVDYTMV</sequence>
<feature type="transmembrane region" description="Helical" evidence="14">
    <location>
        <begin position="6"/>
        <end position="29"/>
    </location>
</feature>
<dbReference type="Gene3D" id="3.30.565.10">
    <property type="entry name" value="Histidine kinase-like ATPase, C-terminal domain"/>
    <property type="match status" value="1"/>
</dbReference>
<keyword evidence="6" id="KW-0808">Transferase</keyword>
<dbReference type="SUPFAM" id="SSF47384">
    <property type="entry name" value="Homodimeric domain of signal transducing histidine kinase"/>
    <property type="match status" value="1"/>
</dbReference>
<dbReference type="SUPFAM" id="SSF55785">
    <property type="entry name" value="PYP-like sensor domain (PAS domain)"/>
    <property type="match status" value="1"/>
</dbReference>
<dbReference type="InterPro" id="IPR035965">
    <property type="entry name" value="PAS-like_dom_sf"/>
</dbReference>
<evidence type="ECO:0000256" key="4">
    <source>
        <dbReference type="ARBA" id="ARBA00012438"/>
    </source>
</evidence>
<dbReference type="PRINTS" id="PR00344">
    <property type="entry name" value="BCTRLSENSOR"/>
</dbReference>
<feature type="domain" description="Histidine kinase" evidence="15">
    <location>
        <begin position="763"/>
        <end position="977"/>
    </location>
</feature>
<dbReference type="InterPro" id="IPR003661">
    <property type="entry name" value="HisK_dim/P_dom"/>
</dbReference>
<proteinExistence type="inferred from homology"/>
<dbReference type="CDD" id="cd00082">
    <property type="entry name" value="HisKA"/>
    <property type="match status" value="1"/>
</dbReference>
<dbReference type="EMBL" id="CP029822">
    <property type="protein sequence ID" value="AZS52102.1"/>
    <property type="molecule type" value="Genomic_DNA"/>
</dbReference>
<dbReference type="AlphaFoldDB" id="A0A451EQI3"/>
<dbReference type="PANTHER" id="PTHR43065">
    <property type="entry name" value="SENSOR HISTIDINE KINASE"/>
    <property type="match status" value="1"/>
</dbReference>
<evidence type="ECO:0000256" key="10">
    <source>
        <dbReference type="ARBA" id="ARBA00022840"/>
    </source>
</evidence>
<evidence type="ECO:0000256" key="8">
    <source>
        <dbReference type="ARBA" id="ARBA00022741"/>
    </source>
</evidence>
<dbReference type="PANTHER" id="PTHR43065:SF10">
    <property type="entry name" value="PEROXIDE STRESS-ACTIVATED HISTIDINE KINASE MAK3"/>
    <property type="match status" value="1"/>
</dbReference>
<dbReference type="InterPro" id="IPR036097">
    <property type="entry name" value="HisK_dim/P_sf"/>
</dbReference>
<dbReference type="Proteomes" id="UP000273143">
    <property type="component" value="Chromosome"/>
</dbReference>
<feature type="transmembrane region" description="Helical" evidence="14">
    <location>
        <begin position="372"/>
        <end position="391"/>
    </location>
</feature>
<dbReference type="Pfam" id="PF00512">
    <property type="entry name" value="HisKA"/>
    <property type="match status" value="1"/>
</dbReference>
<feature type="transmembrane region" description="Helical" evidence="14">
    <location>
        <begin position="155"/>
        <end position="173"/>
    </location>
</feature>
<dbReference type="GO" id="GO:0000155">
    <property type="term" value="F:phosphorelay sensor kinase activity"/>
    <property type="evidence" value="ECO:0007669"/>
    <property type="project" value="InterPro"/>
</dbReference>
<keyword evidence="10" id="KW-0067">ATP-binding</keyword>
<dbReference type="InterPro" id="IPR036890">
    <property type="entry name" value="HATPase_C_sf"/>
</dbReference>
<evidence type="ECO:0000313" key="17">
    <source>
        <dbReference type="Proteomes" id="UP000273143"/>
    </source>
</evidence>
<keyword evidence="13 14" id="KW-0472">Membrane</keyword>
<comment type="catalytic activity">
    <reaction evidence="1">
        <text>ATP + protein L-histidine = ADP + protein N-phospho-L-histidine.</text>
        <dbReference type="EC" id="2.7.13.3"/>
    </reaction>
</comment>
<accession>A0A451EQI3</accession>
<protein>
    <recommendedName>
        <fullName evidence="4">histidine kinase</fullName>
        <ecNumber evidence="4">2.7.13.3</ecNumber>
    </recommendedName>
</protein>
<dbReference type="RefSeq" id="WP_127164919.1">
    <property type="nucleotide sequence ID" value="NZ_CP029822.1"/>
</dbReference>
<evidence type="ECO:0000313" key="16">
    <source>
        <dbReference type="EMBL" id="AZS52102.1"/>
    </source>
</evidence>
<evidence type="ECO:0000256" key="11">
    <source>
        <dbReference type="ARBA" id="ARBA00022989"/>
    </source>
</evidence>
<dbReference type="NCBIfam" id="TIGR00229">
    <property type="entry name" value="sensory_box"/>
    <property type="match status" value="1"/>
</dbReference>
<evidence type="ECO:0000256" key="13">
    <source>
        <dbReference type="ARBA" id="ARBA00023136"/>
    </source>
</evidence>
<evidence type="ECO:0000256" key="3">
    <source>
        <dbReference type="ARBA" id="ARBA00006434"/>
    </source>
</evidence>
<feature type="transmembrane region" description="Helical" evidence="14">
    <location>
        <begin position="472"/>
        <end position="493"/>
    </location>
</feature>
<evidence type="ECO:0000256" key="7">
    <source>
        <dbReference type="ARBA" id="ARBA00022692"/>
    </source>
</evidence>
<dbReference type="SMART" id="SM00388">
    <property type="entry name" value="HisKA"/>
    <property type="match status" value="1"/>
</dbReference>
<evidence type="ECO:0000256" key="12">
    <source>
        <dbReference type="ARBA" id="ARBA00023012"/>
    </source>
</evidence>
<dbReference type="CDD" id="cd10322">
    <property type="entry name" value="SLC5sbd"/>
    <property type="match status" value="1"/>
</dbReference>
<evidence type="ECO:0000256" key="9">
    <source>
        <dbReference type="ARBA" id="ARBA00022777"/>
    </source>
</evidence>
<keyword evidence="11 14" id="KW-1133">Transmembrane helix</keyword>
<keyword evidence="12" id="KW-0902">Two-component regulatory system</keyword>
<dbReference type="GO" id="GO:0016020">
    <property type="term" value="C:membrane"/>
    <property type="evidence" value="ECO:0007669"/>
    <property type="project" value="UniProtKB-SubCell"/>
</dbReference>
<evidence type="ECO:0000256" key="5">
    <source>
        <dbReference type="ARBA" id="ARBA00022553"/>
    </source>
</evidence>
<dbReference type="InterPro" id="IPR001734">
    <property type="entry name" value="Na/solute_symporter"/>
</dbReference>
<keyword evidence="9" id="KW-0418">Kinase</keyword>
<feature type="transmembrane region" description="Helical" evidence="14">
    <location>
        <begin position="241"/>
        <end position="260"/>
    </location>
</feature>
<feature type="transmembrane region" description="Helical" evidence="14">
    <location>
        <begin position="324"/>
        <end position="351"/>
    </location>
</feature>
<dbReference type="SUPFAM" id="SSF55874">
    <property type="entry name" value="ATPase domain of HSP90 chaperone/DNA topoisomerase II/histidine kinase"/>
    <property type="match status" value="1"/>
</dbReference>
<feature type="transmembrane region" description="Helical" evidence="14">
    <location>
        <begin position="403"/>
        <end position="422"/>
    </location>
</feature>
<dbReference type="SMART" id="SM00387">
    <property type="entry name" value="HATPase_c"/>
    <property type="match status" value="1"/>
</dbReference>
<feature type="transmembrane region" description="Helical" evidence="14">
    <location>
        <begin position="281"/>
        <end position="304"/>
    </location>
</feature>
<dbReference type="KEGG" id="emo:DM558_15555"/>
<dbReference type="InterPro" id="IPR005467">
    <property type="entry name" value="His_kinase_dom"/>
</dbReference>
<comment type="similarity">
    <text evidence="3">Belongs to the sodium:solute symporter (SSF) (TC 2.A.21) family.</text>
</comment>
<keyword evidence="8" id="KW-0547">Nucleotide-binding</keyword>
<comment type="subcellular location">
    <subcellularLocation>
        <location evidence="2">Membrane</location>
        <topology evidence="2">Multi-pass membrane protein</topology>
    </subcellularLocation>
</comment>
<dbReference type="InterPro" id="IPR000014">
    <property type="entry name" value="PAS"/>
</dbReference>
<evidence type="ECO:0000256" key="2">
    <source>
        <dbReference type="ARBA" id="ARBA00004141"/>
    </source>
</evidence>
<evidence type="ECO:0000259" key="15">
    <source>
        <dbReference type="PROSITE" id="PS50109"/>
    </source>
</evidence>
<dbReference type="GO" id="GO:0022857">
    <property type="term" value="F:transmembrane transporter activity"/>
    <property type="evidence" value="ECO:0007669"/>
    <property type="project" value="InterPro"/>
</dbReference>
<feature type="transmembrane region" description="Helical" evidence="14">
    <location>
        <begin position="185"/>
        <end position="212"/>
    </location>
</feature>
<keyword evidence="7 14" id="KW-0812">Transmembrane</keyword>
<dbReference type="Gene3D" id="1.10.287.130">
    <property type="match status" value="1"/>
</dbReference>
<dbReference type="PROSITE" id="PS50283">
    <property type="entry name" value="NA_SOLUT_SYMP_3"/>
    <property type="match status" value="1"/>
</dbReference>
<dbReference type="InterPro" id="IPR003594">
    <property type="entry name" value="HATPase_dom"/>
</dbReference>
<feature type="transmembrane region" description="Helical" evidence="14">
    <location>
        <begin position="429"/>
        <end position="452"/>
    </location>
</feature>
<keyword evidence="17" id="KW-1185">Reference proteome</keyword>
<feature type="transmembrane region" description="Helical" evidence="14">
    <location>
        <begin position="41"/>
        <end position="65"/>
    </location>
</feature>
<dbReference type="GO" id="GO:0005524">
    <property type="term" value="F:ATP binding"/>
    <property type="evidence" value="ECO:0007669"/>
    <property type="project" value="UniProtKB-KW"/>
</dbReference>
<dbReference type="Pfam" id="PF02518">
    <property type="entry name" value="HATPase_c"/>
    <property type="match status" value="1"/>
</dbReference>
<feature type="transmembrane region" description="Helical" evidence="14">
    <location>
        <begin position="116"/>
        <end position="135"/>
    </location>
</feature>
<reference evidence="17" key="1">
    <citation type="submission" date="2018-06" db="EMBL/GenBank/DDBJ databases">
        <title>Complete genome of Pseudomonas insecticola strain QZS01.</title>
        <authorList>
            <person name="Wang J."/>
            <person name="Su Q."/>
        </authorList>
    </citation>
    <scope>NUCLEOTIDE SEQUENCE [LARGE SCALE GENOMIC DNA]</scope>
    <source>
        <strain evidence="17">QZS01</strain>
    </source>
</reference>
<dbReference type="InterPro" id="IPR038377">
    <property type="entry name" value="Na/Glc_symporter_sf"/>
</dbReference>
<dbReference type="EC" id="2.7.13.3" evidence="4"/>
<gene>
    <name evidence="16" type="ORF">DM558_15555</name>
</gene>
<name>A0A451EQI3_9GAMM</name>
<organism evidence="16 17">
    <name type="scientific">Entomomonas moraniae</name>
    <dbReference type="NCBI Taxonomy" id="2213226"/>
    <lineage>
        <taxon>Bacteria</taxon>
        <taxon>Pseudomonadati</taxon>
        <taxon>Pseudomonadota</taxon>
        <taxon>Gammaproteobacteria</taxon>
        <taxon>Pseudomonadales</taxon>
        <taxon>Pseudomonadaceae</taxon>
        <taxon>Entomomonas</taxon>
    </lineage>
</organism>
<evidence type="ECO:0000256" key="1">
    <source>
        <dbReference type="ARBA" id="ARBA00000085"/>
    </source>
</evidence>
<dbReference type="Gene3D" id="3.30.450.20">
    <property type="entry name" value="PAS domain"/>
    <property type="match status" value="1"/>
</dbReference>
<keyword evidence="5" id="KW-0597">Phosphoprotein</keyword>
<evidence type="ECO:0000256" key="6">
    <source>
        <dbReference type="ARBA" id="ARBA00022679"/>
    </source>
</evidence>
<dbReference type="InterPro" id="IPR004358">
    <property type="entry name" value="Sig_transdc_His_kin-like_C"/>
</dbReference>
<dbReference type="Gene3D" id="1.20.1730.10">
    <property type="entry name" value="Sodium/glucose cotransporter"/>
    <property type="match status" value="1"/>
</dbReference>
<evidence type="ECO:0000256" key="14">
    <source>
        <dbReference type="SAM" id="Phobius"/>
    </source>
</evidence>